<evidence type="ECO:0000256" key="4">
    <source>
        <dbReference type="ARBA" id="ARBA00023186"/>
    </source>
</evidence>
<evidence type="ECO:0000256" key="3">
    <source>
        <dbReference type="ARBA" id="ARBA00023128"/>
    </source>
</evidence>
<keyword evidence="3" id="KW-0496">Mitochondrion</keyword>
<dbReference type="InterPro" id="IPR039131">
    <property type="entry name" value="NDUFAF1"/>
</dbReference>
<protein>
    <submittedName>
        <fullName evidence="7">Uncharacterized protein AlNc14C9G1172</fullName>
    </submittedName>
</protein>
<dbReference type="InterPro" id="IPR013857">
    <property type="entry name" value="NADH-UbQ_OxRdtase-assoc_prot30"/>
</dbReference>
<comment type="similarity">
    <text evidence="2">Belongs to the CIA30 family.</text>
</comment>
<dbReference type="HOGENOM" id="CLU_1067425_0_0_1"/>
<evidence type="ECO:0000256" key="5">
    <source>
        <dbReference type="SAM" id="MobiDB-lite"/>
    </source>
</evidence>
<reference evidence="7" key="2">
    <citation type="submission" date="2011-02" db="EMBL/GenBank/DDBJ databases">
        <authorList>
            <person name="MacLean D."/>
        </authorList>
    </citation>
    <scope>NUCLEOTIDE SEQUENCE</scope>
</reference>
<feature type="compositionally biased region" description="Polar residues" evidence="5">
    <location>
        <begin position="206"/>
        <end position="221"/>
    </location>
</feature>
<evidence type="ECO:0000256" key="2">
    <source>
        <dbReference type="ARBA" id="ARBA00007884"/>
    </source>
</evidence>
<name>F0W2C2_9STRA</name>
<dbReference type="AlphaFoldDB" id="F0W2C2"/>
<dbReference type="PANTHER" id="PTHR13194">
    <property type="entry name" value="COMPLEX I INTERMEDIATE-ASSOCIATED PROTEIN 30"/>
    <property type="match status" value="1"/>
</dbReference>
<evidence type="ECO:0000256" key="1">
    <source>
        <dbReference type="ARBA" id="ARBA00004173"/>
    </source>
</evidence>
<feature type="domain" description="NADH:ubiquinone oxidoreductase intermediate-associated protein 30" evidence="6">
    <location>
        <begin position="2"/>
        <end position="173"/>
    </location>
</feature>
<dbReference type="Pfam" id="PF08547">
    <property type="entry name" value="CIA30"/>
    <property type="match status" value="1"/>
</dbReference>
<dbReference type="GO" id="GO:0032981">
    <property type="term" value="P:mitochondrial respiratory chain complex I assembly"/>
    <property type="evidence" value="ECO:0007669"/>
    <property type="project" value="TreeGrafter"/>
</dbReference>
<dbReference type="GO" id="GO:0051082">
    <property type="term" value="F:unfolded protein binding"/>
    <property type="evidence" value="ECO:0007669"/>
    <property type="project" value="TreeGrafter"/>
</dbReference>
<reference evidence="7" key="1">
    <citation type="journal article" date="2011" name="PLoS Biol.">
        <title>Gene gain and loss during evolution of obligate parasitism in the white rust pathogen of Arabidopsis thaliana.</title>
        <authorList>
            <person name="Kemen E."/>
            <person name="Gardiner A."/>
            <person name="Schultz-Larsen T."/>
            <person name="Kemen A.C."/>
            <person name="Balmuth A.L."/>
            <person name="Robert-Seilaniantz A."/>
            <person name="Bailey K."/>
            <person name="Holub E."/>
            <person name="Studholme D.J."/>
            <person name="Maclean D."/>
            <person name="Jones J.D."/>
        </authorList>
    </citation>
    <scope>NUCLEOTIDE SEQUENCE</scope>
</reference>
<accession>F0W2C2</accession>
<gene>
    <name evidence="7" type="primary">AlNc14C9G1172</name>
    <name evidence="7" type="ORF">ALNC14_013500</name>
</gene>
<evidence type="ECO:0000259" key="6">
    <source>
        <dbReference type="Pfam" id="PF08547"/>
    </source>
</evidence>
<organism evidence="7">
    <name type="scientific">Albugo laibachii Nc14</name>
    <dbReference type="NCBI Taxonomy" id="890382"/>
    <lineage>
        <taxon>Eukaryota</taxon>
        <taxon>Sar</taxon>
        <taxon>Stramenopiles</taxon>
        <taxon>Oomycota</taxon>
        <taxon>Peronosporomycetes</taxon>
        <taxon>Albuginales</taxon>
        <taxon>Albuginaceae</taxon>
        <taxon>Albugo</taxon>
    </lineage>
</organism>
<proteinExistence type="inferred from homology"/>
<dbReference type="PANTHER" id="PTHR13194:SF18">
    <property type="entry name" value="COMPLEX I INTERMEDIATE-ASSOCIATED PROTEIN 30, MITOCHONDRIAL"/>
    <property type="match status" value="1"/>
</dbReference>
<dbReference type="SUPFAM" id="SSF49785">
    <property type="entry name" value="Galactose-binding domain-like"/>
    <property type="match status" value="1"/>
</dbReference>
<keyword evidence="4" id="KW-0143">Chaperone</keyword>
<sequence length="221" mass="24727">MSNWVLSTDQSIGGLSQGQWKYSSVSNRTKHDSEESAAVDNLPCAVFSGRLSMACEPTEAGVVRSGYCAVRAPRPKEVQLFGSQGLQMRVKTDGRIFRVNIQTEGWNPFDIHMGFIRAPPSKWVDIELPFSSLLLTSRGYVKMDDATVLYPSKLLNIGFAISDQEEGPFELRVQWIKAIADMEDACDERERLSIDDLEEDKPSLPRNRSPQQTQKTKGLAL</sequence>
<comment type="subcellular location">
    <subcellularLocation>
        <location evidence="1">Mitochondrion</location>
    </subcellularLocation>
</comment>
<evidence type="ECO:0000313" key="7">
    <source>
        <dbReference type="EMBL" id="CCA15207.1"/>
    </source>
</evidence>
<dbReference type="EMBL" id="FR824054">
    <property type="protein sequence ID" value="CCA15207.1"/>
    <property type="molecule type" value="Genomic_DNA"/>
</dbReference>
<dbReference type="GO" id="GO:0006120">
    <property type="term" value="P:mitochondrial electron transport, NADH to ubiquinone"/>
    <property type="evidence" value="ECO:0007669"/>
    <property type="project" value="TreeGrafter"/>
</dbReference>
<dbReference type="InterPro" id="IPR008979">
    <property type="entry name" value="Galactose-bd-like_sf"/>
</dbReference>
<dbReference type="GO" id="GO:0005739">
    <property type="term" value="C:mitochondrion"/>
    <property type="evidence" value="ECO:0007669"/>
    <property type="project" value="UniProtKB-SubCell"/>
</dbReference>
<feature type="region of interest" description="Disordered" evidence="5">
    <location>
        <begin position="195"/>
        <end position="221"/>
    </location>
</feature>